<reference evidence="1" key="1">
    <citation type="submission" date="2014-09" db="EMBL/GenBank/DDBJ databases">
        <authorList>
            <person name="Magalhaes I.L.F."/>
            <person name="Oliveira U."/>
            <person name="Santos F.R."/>
            <person name="Vidigal T.H.D.A."/>
            <person name="Brescovit A.D."/>
            <person name="Santos A.J."/>
        </authorList>
    </citation>
    <scope>NUCLEOTIDE SEQUENCE</scope>
    <source>
        <tissue evidence="1">Shoot tissue taken approximately 20 cm above the soil surface</tissue>
    </source>
</reference>
<protein>
    <submittedName>
        <fullName evidence="1">Uncharacterized protein</fullName>
    </submittedName>
</protein>
<dbReference type="InterPro" id="IPR029058">
    <property type="entry name" value="AB_hydrolase_fold"/>
</dbReference>
<dbReference type="SUPFAM" id="SSF53474">
    <property type="entry name" value="alpha/beta-Hydrolases"/>
    <property type="match status" value="1"/>
</dbReference>
<sequence length="138" mass="15235">MAALAPDLRVYGDSRAPADPATYSILHLVGDVVALLDHLRLPKMPPFYMISSIGFRQITSPCHRERLTSLVVRGIIHHHGHLPSLRRAIIQLPSSGLISKIYTTGARRWRGTSPYSGRIGSAPSSPWECRTSLDTLAR</sequence>
<reference evidence="1" key="2">
    <citation type="journal article" date="2015" name="Data Brief">
        <title>Shoot transcriptome of the giant reed, Arundo donax.</title>
        <authorList>
            <person name="Barrero R.A."/>
            <person name="Guerrero F.D."/>
            <person name="Moolhuijzen P."/>
            <person name="Goolsby J.A."/>
            <person name="Tidwell J."/>
            <person name="Bellgard S.E."/>
            <person name="Bellgard M.I."/>
        </authorList>
    </citation>
    <scope>NUCLEOTIDE SEQUENCE</scope>
    <source>
        <tissue evidence="1">Shoot tissue taken approximately 20 cm above the soil surface</tissue>
    </source>
</reference>
<dbReference type="Gene3D" id="3.40.50.1820">
    <property type="entry name" value="alpha/beta hydrolase"/>
    <property type="match status" value="1"/>
</dbReference>
<accession>A0A0A9CDU5</accession>
<name>A0A0A9CDU5_ARUDO</name>
<organism evidence="1">
    <name type="scientific">Arundo donax</name>
    <name type="common">Giant reed</name>
    <name type="synonym">Donax arundinaceus</name>
    <dbReference type="NCBI Taxonomy" id="35708"/>
    <lineage>
        <taxon>Eukaryota</taxon>
        <taxon>Viridiplantae</taxon>
        <taxon>Streptophyta</taxon>
        <taxon>Embryophyta</taxon>
        <taxon>Tracheophyta</taxon>
        <taxon>Spermatophyta</taxon>
        <taxon>Magnoliopsida</taxon>
        <taxon>Liliopsida</taxon>
        <taxon>Poales</taxon>
        <taxon>Poaceae</taxon>
        <taxon>PACMAD clade</taxon>
        <taxon>Arundinoideae</taxon>
        <taxon>Arundineae</taxon>
        <taxon>Arundo</taxon>
    </lineage>
</organism>
<dbReference type="EMBL" id="GBRH01228233">
    <property type="protein sequence ID" value="JAD69662.1"/>
    <property type="molecule type" value="Transcribed_RNA"/>
</dbReference>
<proteinExistence type="predicted"/>
<dbReference type="AlphaFoldDB" id="A0A0A9CDU5"/>
<evidence type="ECO:0000313" key="1">
    <source>
        <dbReference type="EMBL" id="JAD69662.1"/>
    </source>
</evidence>